<evidence type="ECO:0000256" key="1">
    <source>
        <dbReference type="SAM" id="MobiDB-lite"/>
    </source>
</evidence>
<dbReference type="AlphaFoldDB" id="A0A1I7ZAD8"/>
<organism evidence="2 3">
    <name type="scientific">Steinernema glaseri</name>
    <dbReference type="NCBI Taxonomy" id="37863"/>
    <lineage>
        <taxon>Eukaryota</taxon>
        <taxon>Metazoa</taxon>
        <taxon>Ecdysozoa</taxon>
        <taxon>Nematoda</taxon>
        <taxon>Chromadorea</taxon>
        <taxon>Rhabditida</taxon>
        <taxon>Tylenchina</taxon>
        <taxon>Panagrolaimomorpha</taxon>
        <taxon>Strongyloidoidea</taxon>
        <taxon>Steinernematidae</taxon>
        <taxon>Steinernema</taxon>
    </lineage>
</organism>
<evidence type="ECO:0000313" key="3">
    <source>
        <dbReference type="WBParaSite" id="L893_g24515.t1"/>
    </source>
</evidence>
<feature type="compositionally biased region" description="Basic and acidic residues" evidence="1">
    <location>
        <begin position="1"/>
        <end position="12"/>
    </location>
</feature>
<feature type="region of interest" description="Disordered" evidence="1">
    <location>
        <begin position="1"/>
        <end position="42"/>
    </location>
</feature>
<protein>
    <submittedName>
        <fullName evidence="3">DET1- and DDB1-associated protein 1</fullName>
    </submittedName>
</protein>
<dbReference type="Proteomes" id="UP000095287">
    <property type="component" value="Unplaced"/>
</dbReference>
<sequence>MGGVDGHLHADFLDTSESPLDNRGFTSLPVPRRQTKEETKKQLFKPRNIRISKRQHDRVCHTAVAAMSKMHVTKKRSTF</sequence>
<reference evidence="3" key="1">
    <citation type="submission" date="2016-11" db="UniProtKB">
        <authorList>
            <consortium name="WormBaseParasite"/>
        </authorList>
    </citation>
    <scope>IDENTIFICATION</scope>
</reference>
<dbReference type="WBParaSite" id="L893_g24515.t1">
    <property type="protein sequence ID" value="L893_g24515.t1"/>
    <property type="gene ID" value="L893_g24515"/>
</dbReference>
<accession>A0A1I7ZAD8</accession>
<proteinExistence type="predicted"/>
<name>A0A1I7ZAD8_9BILA</name>
<keyword evidence="2" id="KW-1185">Reference proteome</keyword>
<evidence type="ECO:0000313" key="2">
    <source>
        <dbReference type="Proteomes" id="UP000095287"/>
    </source>
</evidence>